<evidence type="ECO:0000256" key="7">
    <source>
        <dbReference type="ARBA" id="ARBA00039751"/>
    </source>
</evidence>
<feature type="compositionally biased region" description="Pro residues" evidence="9">
    <location>
        <begin position="37"/>
        <end position="46"/>
    </location>
</feature>
<keyword evidence="3" id="KW-0285">Flavoprotein</keyword>
<dbReference type="GO" id="GO:0071949">
    <property type="term" value="F:FAD binding"/>
    <property type="evidence" value="ECO:0007669"/>
    <property type="project" value="InterPro"/>
</dbReference>
<dbReference type="EMBL" id="JOMQ01000081">
    <property type="protein sequence ID" value="OUI98914.1"/>
    <property type="molecule type" value="Genomic_DNA"/>
</dbReference>
<reference evidence="11 12" key="1">
    <citation type="submission" date="2014-06" db="EMBL/GenBank/DDBJ databases">
        <authorList>
            <person name="Ju J."/>
            <person name="Zhang J."/>
        </authorList>
    </citation>
    <scope>NUCLEOTIDE SEQUENCE [LARGE SCALE GENOMIC DNA]</scope>
    <source>
        <strain evidence="11 12">DsW_47</strain>
    </source>
</reference>
<evidence type="ECO:0000256" key="2">
    <source>
        <dbReference type="ARBA" id="ARBA00006730"/>
    </source>
</evidence>
<evidence type="ECO:0000256" key="1">
    <source>
        <dbReference type="ARBA" id="ARBA00001974"/>
    </source>
</evidence>
<dbReference type="Proteomes" id="UP000196086">
    <property type="component" value="Unassembled WGS sequence"/>
</dbReference>
<dbReference type="OrthoDB" id="246701at2"/>
<dbReference type="InterPro" id="IPR023209">
    <property type="entry name" value="DAO"/>
</dbReference>
<evidence type="ECO:0000256" key="8">
    <source>
        <dbReference type="ARBA" id="ARBA00049547"/>
    </source>
</evidence>
<keyword evidence="4" id="KW-0274">FAD</keyword>
<dbReference type="SUPFAM" id="SSF51971">
    <property type="entry name" value="Nucleotide-binding domain"/>
    <property type="match status" value="1"/>
</dbReference>
<dbReference type="AlphaFoldDB" id="A0A1Z5YRE2"/>
<dbReference type="PANTHER" id="PTHR11530">
    <property type="entry name" value="D-AMINO ACID OXIDASE"/>
    <property type="match status" value="1"/>
</dbReference>
<accession>A0A1Z5YRE2</accession>
<dbReference type="PROSITE" id="PS00677">
    <property type="entry name" value="DAO"/>
    <property type="match status" value="1"/>
</dbReference>
<dbReference type="InterPro" id="IPR006181">
    <property type="entry name" value="D-amino_acid_oxidase_CS"/>
</dbReference>
<evidence type="ECO:0000313" key="12">
    <source>
        <dbReference type="Proteomes" id="UP000196086"/>
    </source>
</evidence>
<dbReference type="GO" id="GO:0019478">
    <property type="term" value="P:D-amino acid catabolic process"/>
    <property type="evidence" value="ECO:0007669"/>
    <property type="project" value="TreeGrafter"/>
</dbReference>
<dbReference type="Gene3D" id="3.40.50.720">
    <property type="entry name" value="NAD(P)-binding Rossmann-like Domain"/>
    <property type="match status" value="2"/>
</dbReference>
<dbReference type="Pfam" id="PF01266">
    <property type="entry name" value="DAO"/>
    <property type="match status" value="1"/>
</dbReference>
<feature type="region of interest" description="Disordered" evidence="9">
    <location>
        <begin position="26"/>
        <end position="48"/>
    </location>
</feature>
<dbReference type="PANTHER" id="PTHR11530:SF11">
    <property type="entry name" value="D-ASPARTATE OXIDASE"/>
    <property type="match status" value="1"/>
</dbReference>
<dbReference type="EC" id="1.4.3.3" evidence="6"/>
<evidence type="ECO:0000256" key="3">
    <source>
        <dbReference type="ARBA" id="ARBA00022630"/>
    </source>
</evidence>
<dbReference type="GO" id="GO:0005737">
    <property type="term" value="C:cytoplasm"/>
    <property type="evidence" value="ECO:0007669"/>
    <property type="project" value="TreeGrafter"/>
</dbReference>
<proteinExistence type="inferred from homology"/>
<evidence type="ECO:0000256" key="9">
    <source>
        <dbReference type="SAM" id="MobiDB-lite"/>
    </source>
</evidence>
<comment type="similarity">
    <text evidence="2">Belongs to the DAMOX/DASOX family.</text>
</comment>
<comment type="catalytic activity">
    <reaction evidence="8">
        <text>a D-alpha-amino acid + O2 + H2O = a 2-oxocarboxylate + H2O2 + NH4(+)</text>
        <dbReference type="Rhea" id="RHEA:21816"/>
        <dbReference type="ChEBI" id="CHEBI:15377"/>
        <dbReference type="ChEBI" id="CHEBI:15379"/>
        <dbReference type="ChEBI" id="CHEBI:16240"/>
        <dbReference type="ChEBI" id="CHEBI:28938"/>
        <dbReference type="ChEBI" id="CHEBI:35179"/>
        <dbReference type="ChEBI" id="CHEBI:59871"/>
        <dbReference type="EC" id="1.4.3.3"/>
    </reaction>
    <physiologicalReaction direction="left-to-right" evidence="8">
        <dbReference type="Rhea" id="RHEA:21817"/>
    </physiologicalReaction>
</comment>
<comment type="cofactor">
    <cofactor evidence="1">
        <name>FAD</name>
        <dbReference type="ChEBI" id="CHEBI:57692"/>
    </cofactor>
</comment>
<name>A0A1Z5YRE2_9PROT</name>
<organism evidence="11 12">
    <name type="scientific">Acetobacter cibinongensis</name>
    <dbReference type="NCBI Taxonomy" id="146475"/>
    <lineage>
        <taxon>Bacteria</taxon>
        <taxon>Pseudomonadati</taxon>
        <taxon>Pseudomonadota</taxon>
        <taxon>Alphaproteobacteria</taxon>
        <taxon>Acetobacterales</taxon>
        <taxon>Acetobacteraceae</taxon>
        <taxon>Acetobacter</taxon>
    </lineage>
</organism>
<keyword evidence="5" id="KW-0560">Oxidoreductase</keyword>
<evidence type="ECO:0000313" key="11">
    <source>
        <dbReference type="EMBL" id="OUI98914.1"/>
    </source>
</evidence>
<protein>
    <recommendedName>
        <fullName evidence="7">D-amino-acid oxidase</fullName>
        <ecNumber evidence="6">1.4.3.3</ecNumber>
    </recommendedName>
</protein>
<evidence type="ECO:0000259" key="10">
    <source>
        <dbReference type="Pfam" id="PF01266"/>
    </source>
</evidence>
<feature type="domain" description="FAD dependent oxidoreductase" evidence="10">
    <location>
        <begin position="120"/>
        <end position="355"/>
    </location>
</feature>
<dbReference type="GO" id="GO:0003884">
    <property type="term" value="F:D-amino-acid oxidase activity"/>
    <property type="evidence" value="ECO:0007669"/>
    <property type="project" value="UniProtKB-EC"/>
</dbReference>
<gene>
    <name evidence="11" type="ORF">HK14_15080</name>
</gene>
<evidence type="ECO:0000256" key="5">
    <source>
        <dbReference type="ARBA" id="ARBA00023002"/>
    </source>
</evidence>
<sequence>MRCRVDVKRRHLVAGSFALGALAARPGWGTTPDKPADTPPSHPAGPRPKLVPIRAQLDQLTDIKVCLRPFRATGPRLDVEKIGDKTIIHNYGHGGSGWSLSWGSAEIVVGKAASTLTNSVAVIGCGVIGLTSALTAQRAGMNVTIYTKALLPHTRSVRANGSWTPDSRIALTKPAGDSFPALWEQMARYSWKTYRDYLGLPGNPIDFRDHYILSDHPFGEHTTPPPDPAAGDYASTGKPQNTAEFADYGELIKDIIPQSVLLSDAENPFPVPHAKRRATMMFNFGAYGHLLLSEFYQAGGKIVIKEFHGPADLKTLKEDVIINCPGYAAHDWWQDKTLIPVRGQTNWLPPQHDALYGVNYRGASLLSKTDGVMVQALDFTGIGEMVGVGNSFEHADRAEAAKAIGIFEELFARMGG</sequence>
<comment type="caution">
    <text evidence="11">The sequence shown here is derived from an EMBL/GenBank/DDBJ whole genome shotgun (WGS) entry which is preliminary data.</text>
</comment>
<evidence type="ECO:0000256" key="4">
    <source>
        <dbReference type="ARBA" id="ARBA00022827"/>
    </source>
</evidence>
<evidence type="ECO:0000256" key="6">
    <source>
        <dbReference type="ARBA" id="ARBA00039101"/>
    </source>
</evidence>
<dbReference type="InterPro" id="IPR006076">
    <property type="entry name" value="FAD-dep_OxRdtase"/>
</dbReference>